<evidence type="ECO:0000256" key="1">
    <source>
        <dbReference type="SAM" id="Phobius"/>
    </source>
</evidence>
<keyword evidence="1" id="KW-0472">Membrane</keyword>
<proteinExistence type="predicted"/>
<dbReference type="EMBL" id="GDID01007366">
    <property type="protein sequence ID" value="JAP89240.1"/>
    <property type="molecule type" value="Transcribed_RNA"/>
</dbReference>
<dbReference type="AlphaFoldDB" id="A0A146JX52"/>
<feature type="non-terminal residue" evidence="2">
    <location>
        <position position="1"/>
    </location>
</feature>
<feature type="transmembrane region" description="Helical" evidence="1">
    <location>
        <begin position="6"/>
        <end position="29"/>
    </location>
</feature>
<keyword evidence="1" id="KW-1133">Transmembrane helix</keyword>
<organism evidence="2">
    <name type="scientific">Trepomonas sp. PC1</name>
    <dbReference type="NCBI Taxonomy" id="1076344"/>
    <lineage>
        <taxon>Eukaryota</taxon>
        <taxon>Metamonada</taxon>
        <taxon>Diplomonadida</taxon>
        <taxon>Hexamitidae</taxon>
        <taxon>Hexamitinae</taxon>
        <taxon>Trepomonas</taxon>
    </lineage>
</organism>
<feature type="non-terminal residue" evidence="2">
    <location>
        <position position="386"/>
    </location>
</feature>
<evidence type="ECO:0000313" key="2">
    <source>
        <dbReference type="EMBL" id="JAP89240.1"/>
    </source>
</evidence>
<accession>A0A146JX52</accession>
<keyword evidence="1" id="KW-0812">Transmembrane</keyword>
<sequence length="386" mass="45545">SIIFFQIFFIIFIYNIDICVIFTSINMNFEQMQKLLEQRLAPLHKMVAKIKDKQTPLKARIQILVDYFDSNKKSTDIEQFSMYDNGQCLLHELLLEIQTEQMLKSGDTEVPDFQQLNVQQKLRQCDEKFCTQQLLKRLFEAMITTIAKVYECFYGQPYDEDYQITDQGTTFMKSLTEDNPNITMESLLETTRGVQHLYQLILQIFPAKSPIVVNGFNKRLRVYSACAILTNDEKFVQQNEFEAKEVAKQEIIDLQTVQKEMAKQFYNLCGNYLEKDQVKSRKFKFQALQLYQQIIKDLEKKHKEQSKSEKWQEFTKQMRVLDLQLYVQAISDMSNLMTLLENNKQMVQKALQFAQYALQVEKLNIDRCIVRSDADKVIMNIKAMLE</sequence>
<reference evidence="2" key="1">
    <citation type="submission" date="2015-07" db="EMBL/GenBank/DDBJ databases">
        <title>Adaptation to a free-living lifestyle via gene acquisitions in the diplomonad Trepomonas sp. PC1.</title>
        <authorList>
            <person name="Xu F."/>
            <person name="Jerlstrom-Hultqvist J."/>
            <person name="Kolisko M."/>
            <person name="Simpson A.G.B."/>
            <person name="Roger A.J."/>
            <person name="Svard S.G."/>
            <person name="Andersson J.O."/>
        </authorList>
    </citation>
    <scope>NUCLEOTIDE SEQUENCE</scope>
    <source>
        <strain evidence="2">PC1</strain>
    </source>
</reference>
<gene>
    <name evidence="2" type="ORF">TPC1_31265</name>
</gene>
<name>A0A146JX52_9EUKA</name>
<protein>
    <submittedName>
        <fullName evidence="2">Uncharacterized protein</fullName>
    </submittedName>
</protein>